<dbReference type="AlphaFoldDB" id="A0A2N0TXK7"/>
<reference evidence="10 11" key="1">
    <citation type="submission" date="2015-10" db="EMBL/GenBank/DDBJ databases">
        <title>Draft genome sequence of Salegentibacter salinarum KCTC 12975.</title>
        <authorList>
            <person name="Lin W."/>
            <person name="Zheng Q."/>
        </authorList>
    </citation>
    <scope>NUCLEOTIDE SEQUENCE [LARGE SCALE GENOMIC DNA]</scope>
    <source>
        <strain evidence="10 11">KCTC 12975</strain>
    </source>
</reference>
<accession>A0A2N0TXK7</accession>
<evidence type="ECO:0000259" key="9">
    <source>
        <dbReference type="Pfam" id="PF07715"/>
    </source>
</evidence>
<dbReference type="Pfam" id="PF07715">
    <property type="entry name" value="Plug"/>
    <property type="match status" value="1"/>
</dbReference>
<dbReference type="FunFam" id="2.60.40.1120:FF:000003">
    <property type="entry name" value="Outer membrane protein Omp121"/>
    <property type="match status" value="1"/>
</dbReference>
<comment type="subcellular location">
    <subcellularLocation>
        <location evidence="1 7">Cell outer membrane</location>
        <topology evidence="1 7">Multi-pass membrane protein</topology>
    </subcellularLocation>
</comment>
<evidence type="ECO:0000256" key="4">
    <source>
        <dbReference type="ARBA" id="ARBA00022692"/>
    </source>
</evidence>
<feature type="chain" id="PRO_5014741603" evidence="8">
    <location>
        <begin position="30"/>
        <end position="998"/>
    </location>
</feature>
<keyword evidence="2 7" id="KW-0813">Transport</keyword>
<dbReference type="NCBIfam" id="TIGR04056">
    <property type="entry name" value="OMP_RagA_SusC"/>
    <property type="match status" value="1"/>
</dbReference>
<evidence type="ECO:0000256" key="3">
    <source>
        <dbReference type="ARBA" id="ARBA00022452"/>
    </source>
</evidence>
<dbReference type="EMBL" id="LKTS01000013">
    <property type="protein sequence ID" value="PKD19477.1"/>
    <property type="molecule type" value="Genomic_DNA"/>
</dbReference>
<evidence type="ECO:0000313" key="10">
    <source>
        <dbReference type="EMBL" id="PKD19477.1"/>
    </source>
</evidence>
<dbReference type="OrthoDB" id="9768177at2"/>
<organism evidence="10 11">
    <name type="scientific">Salegentibacter salinarum</name>
    <dbReference type="NCBI Taxonomy" id="447422"/>
    <lineage>
        <taxon>Bacteria</taxon>
        <taxon>Pseudomonadati</taxon>
        <taxon>Bacteroidota</taxon>
        <taxon>Flavobacteriia</taxon>
        <taxon>Flavobacteriales</taxon>
        <taxon>Flavobacteriaceae</taxon>
        <taxon>Salegentibacter</taxon>
    </lineage>
</organism>
<keyword evidence="8" id="KW-0732">Signal</keyword>
<evidence type="ECO:0000256" key="6">
    <source>
        <dbReference type="ARBA" id="ARBA00023237"/>
    </source>
</evidence>
<dbReference type="InterPro" id="IPR012910">
    <property type="entry name" value="Plug_dom"/>
</dbReference>
<feature type="domain" description="TonB-dependent receptor plug" evidence="9">
    <location>
        <begin position="132"/>
        <end position="255"/>
    </location>
</feature>
<dbReference type="InterPro" id="IPR039426">
    <property type="entry name" value="TonB-dep_rcpt-like"/>
</dbReference>
<dbReference type="PROSITE" id="PS52016">
    <property type="entry name" value="TONB_DEPENDENT_REC_3"/>
    <property type="match status" value="1"/>
</dbReference>
<dbReference type="InterPro" id="IPR023997">
    <property type="entry name" value="TonB-dep_OMP_SusC/RagA_CS"/>
</dbReference>
<evidence type="ECO:0000256" key="7">
    <source>
        <dbReference type="PROSITE-ProRule" id="PRU01360"/>
    </source>
</evidence>
<keyword evidence="11" id="KW-1185">Reference proteome</keyword>
<dbReference type="RefSeq" id="WP_079714241.1">
    <property type="nucleotide sequence ID" value="NZ_FUZC01000017.1"/>
</dbReference>
<dbReference type="STRING" id="447422.SAMN05660903_03248"/>
<evidence type="ECO:0000256" key="1">
    <source>
        <dbReference type="ARBA" id="ARBA00004571"/>
    </source>
</evidence>
<keyword evidence="6 7" id="KW-0998">Cell outer membrane</keyword>
<evidence type="ECO:0000313" key="11">
    <source>
        <dbReference type="Proteomes" id="UP000232673"/>
    </source>
</evidence>
<name>A0A2N0TXK7_9FLAO</name>
<evidence type="ECO:0000256" key="8">
    <source>
        <dbReference type="SAM" id="SignalP"/>
    </source>
</evidence>
<comment type="similarity">
    <text evidence="7">Belongs to the TonB-dependent receptor family.</text>
</comment>
<dbReference type="Pfam" id="PF13715">
    <property type="entry name" value="CarbopepD_reg_2"/>
    <property type="match status" value="1"/>
</dbReference>
<keyword evidence="4 7" id="KW-0812">Transmembrane</keyword>
<keyword evidence="5 7" id="KW-0472">Membrane</keyword>
<protein>
    <submittedName>
        <fullName evidence="10">SusC/RagA family TonB-linked outer membrane protein</fullName>
    </submittedName>
</protein>
<sequence length="998" mass="111130">MKNNYSRLKWVALIILGGMLMFLSMVATAAIPTPLPLLQQEVSGIVEDQNGLPIPGVTITIKNTNRGTVTNLDGQYSITAPSNGVLVFSFIGYSTIEIEIDGQKEIDIKLEEDIAALGEVQINAGYYNTTERERTGSISRVSSEDIEMQPIVSPLEALQGRMAGVEIEQPSGIRGVASSIRIRGRNSLRLGGDQPLFIVDGVPINANSISSIGLFTQNSGMDPLSTLNLSNIESIEVLKDADATAIYGSRGANGVVLISTKRNKGGRSQVEAKIYSGFSQVSNRMDLMNTAEYLEVRRTAFENDGVTPTESNAPDLVLWDQNRETDWQEELLGGTSPITDITMSVSGGNEQTSFRLGGSYRKEGSVFPGTFEYNKATANFSLNHRSKDNKFALDFTANYGVDNNQLFFGSNYVRLAVILPPNAPELYNDDGSLNWAENRWINPLNGLFKPQDIETNNLLSNLSLKYNLGKGLEFKTNFGYSNLISGQVTKNLINSFNPVTWGYTRLSSYHSDTRRKSWIIEPQMTYNKQFGGFNVNAITGLTFQENQNSLLTMDGTGYGDDSLVGNLSAADQVRVNSDQKINYRYAAIFGRLGLDWKKKYYFNITGRKDGSSRFGPNKRIANFGAIGAAWIFSEETFIQQNLSFLSFGKFRGSYGTTGSDQIPDYGFMDTYETTNGPGGLYPTKLYNPNFSWEINKKLEAALQLGFIEDRINLEVNWYRNRSSNQLTGYPLPAITGFSSVQANLPATIENSGWEIALNTLNTKGENFFWQTSLNFTIPRNKLVEFDNLDLTPYRQTYRVGEPLSIALVYKYDGINPDTGRYEVKDINEDGRLDFSDRTGIAFLGRKYYGGIQNTVKVRNFNLGFLFEYINQDKHSYLRDTGRTPGYYGNNSTQILDAWTQAGDHTNIQQLSTSSSSSFLNALESDRMITDASFLRLKTLSLSYQFSKTFVERMGVKELDLYLHAQNLFTLTNYLGLDPQAGLAVPPMRTITSGLRITI</sequence>
<dbReference type="InterPro" id="IPR023996">
    <property type="entry name" value="TonB-dep_OMP_SusC/RagA"/>
</dbReference>
<proteinExistence type="inferred from homology"/>
<dbReference type="SUPFAM" id="SSF49464">
    <property type="entry name" value="Carboxypeptidase regulatory domain-like"/>
    <property type="match status" value="1"/>
</dbReference>
<dbReference type="Gene3D" id="2.170.130.10">
    <property type="entry name" value="TonB-dependent receptor, plug domain"/>
    <property type="match status" value="1"/>
</dbReference>
<dbReference type="GO" id="GO:0009279">
    <property type="term" value="C:cell outer membrane"/>
    <property type="evidence" value="ECO:0007669"/>
    <property type="project" value="UniProtKB-SubCell"/>
</dbReference>
<dbReference type="Proteomes" id="UP000232673">
    <property type="component" value="Unassembled WGS sequence"/>
</dbReference>
<dbReference type="InterPro" id="IPR037066">
    <property type="entry name" value="Plug_dom_sf"/>
</dbReference>
<dbReference type="Gene3D" id="2.60.40.1120">
    <property type="entry name" value="Carboxypeptidase-like, regulatory domain"/>
    <property type="match status" value="1"/>
</dbReference>
<dbReference type="InterPro" id="IPR008969">
    <property type="entry name" value="CarboxyPept-like_regulatory"/>
</dbReference>
<gene>
    <name evidence="10" type="ORF">APR41_16075</name>
</gene>
<dbReference type="NCBIfam" id="TIGR04057">
    <property type="entry name" value="SusC_RagA_signa"/>
    <property type="match status" value="1"/>
</dbReference>
<comment type="caution">
    <text evidence="10">The sequence shown here is derived from an EMBL/GenBank/DDBJ whole genome shotgun (WGS) entry which is preliminary data.</text>
</comment>
<keyword evidence="3 7" id="KW-1134">Transmembrane beta strand</keyword>
<evidence type="ECO:0000256" key="2">
    <source>
        <dbReference type="ARBA" id="ARBA00022448"/>
    </source>
</evidence>
<dbReference type="SUPFAM" id="SSF56935">
    <property type="entry name" value="Porins"/>
    <property type="match status" value="1"/>
</dbReference>
<feature type="signal peptide" evidence="8">
    <location>
        <begin position="1"/>
        <end position="29"/>
    </location>
</feature>
<evidence type="ECO:0000256" key="5">
    <source>
        <dbReference type="ARBA" id="ARBA00023136"/>
    </source>
</evidence>
<dbReference type="InterPro" id="IPR036942">
    <property type="entry name" value="Beta-barrel_TonB_sf"/>
</dbReference>
<dbReference type="Gene3D" id="2.40.170.20">
    <property type="entry name" value="TonB-dependent receptor, beta-barrel domain"/>
    <property type="match status" value="1"/>
</dbReference>